<dbReference type="Pfam" id="PF06965">
    <property type="entry name" value="Na_H_antiport_1"/>
    <property type="match status" value="1"/>
</dbReference>
<dbReference type="NCBIfam" id="TIGR00773">
    <property type="entry name" value="NhaA"/>
    <property type="match status" value="1"/>
</dbReference>
<feature type="transmembrane region" description="Helical" evidence="11">
    <location>
        <begin position="229"/>
        <end position="245"/>
    </location>
</feature>
<evidence type="ECO:0000256" key="10">
    <source>
        <dbReference type="ARBA" id="ARBA00023201"/>
    </source>
</evidence>
<feature type="transmembrane region" description="Helical" evidence="11">
    <location>
        <begin position="184"/>
        <end position="201"/>
    </location>
</feature>
<organism evidence="13 14">
    <name type="scientific">Patulibacter brassicae</name>
    <dbReference type="NCBI Taxonomy" id="1705717"/>
    <lineage>
        <taxon>Bacteria</taxon>
        <taxon>Bacillati</taxon>
        <taxon>Actinomycetota</taxon>
        <taxon>Thermoleophilia</taxon>
        <taxon>Solirubrobacterales</taxon>
        <taxon>Patulibacteraceae</taxon>
        <taxon>Patulibacter</taxon>
    </lineage>
</organism>
<evidence type="ECO:0000256" key="9">
    <source>
        <dbReference type="ARBA" id="ARBA00023136"/>
    </source>
</evidence>
<evidence type="ECO:0000256" key="2">
    <source>
        <dbReference type="ARBA" id="ARBA00022448"/>
    </source>
</evidence>
<comment type="function">
    <text evidence="11">Na(+)/H(+) antiporter that extrudes sodium in exchange for external protons.</text>
</comment>
<keyword evidence="3 11" id="KW-0050">Antiport</keyword>
<feature type="transmembrane region" description="Helical" evidence="11">
    <location>
        <begin position="296"/>
        <end position="318"/>
    </location>
</feature>
<evidence type="ECO:0000313" key="14">
    <source>
        <dbReference type="Proteomes" id="UP001277761"/>
    </source>
</evidence>
<accession>A0ABU4VKL5</accession>
<evidence type="ECO:0000313" key="13">
    <source>
        <dbReference type="EMBL" id="MDX8151624.1"/>
    </source>
</evidence>
<dbReference type="PANTHER" id="PTHR30341">
    <property type="entry name" value="SODIUM ION/PROTON ANTIPORTER NHAA-RELATED"/>
    <property type="match status" value="1"/>
</dbReference>
<keyword evidence="6 11" id="KW-1133">Transmembrane helix</keyword>
<proteinExistence type="inferred from homology"/>
<keyword evidence="5 11" id="KW-0812">Transmembrane</keyword>
<evidence type="ECO:0000256" key="6">
    <source>
        <dbReference type="ARBA" id="ARBA00022989"/>
    </source>
</evidence>
<gene>
    <name evidence="11 13" type="primary">nhaA</name>
    <name evidence="13" type="ORF">SK069_08480</name>
</gene>
<comment type="caution">
    <text evidence="13">The sequence shown here is derived from an EMBL/GenBank/DDBJ whole genome shotgun (WGS) entry which is preliminary data.</text>
</comment>
<evidence type="ECO:0000256" key="8">
    <source>
        <dbReference type="ARBA" id="ARBA00023065"/>
    </source>
</evidence>
<dbReference type="EMBL" id="JAXAVX010000003">
    <property type="protein sequence ID" value="MDX8151624.1"/>
    <property type="molecule type" value="Genomic_DNA"/>
</dbReference>
<name>A0ABU4VKL5_9ACTN</name>
<protein>
    <recommendedName>
        <fullName evidence="11">Na(+)/H(+) antiporter NhaA</fullName>
    </recommendedName>
    <alternativeName>
        <fullName evidence="11">Sodium/proton antiporter NhaA</fullName>
    </alternativeName>
</protein>
<dbReference type="HAMAP" id="MF_01844">
    <property type="entry name" value="NhaA"/>
    <property type="match status" value="1"/>
</dbReference>
<evidence type="ECO:0000256" key="5">
    <source>
        <dbReference type="ARBA" id="ARBA00022692"/>
    </source>
</evidence>
<keyword evidence="14" id="KW-1185">Reference proteome</keyword>
<comment type="catalytic activity">
    <reaction evidence="11">
        <text>Na(+)(in) + 2 H(+)(out) = Na(+)(out) + 2 H(+)(in)</text>
        <dbReference type="Rhea" id="RHEA:29251"/>
        <dbReference type="ChEBI" id="CHEBI:15378"/>
        <dbReference type="ChEBI" id="CHEBI:29101"/>
    </reaction>
</comment>
<dbReference type="Proteomes" id="UP001277761">
    <property type="component" value="Unassembled WGS sequence"/>
</dbReference>
<feature type="transmembrane region" description="Helical" evidence="11">
    <location>
        <begin position="126"/>
        <end position="146"/>
    </location>
</feature>
<feature type="transmembrane region" description="Helical" evidence="11">
    <location>
        <begin position="100"/>
        <end position="120"/>
    </location>
</feature>
<keyword evidence="9 11" id="KW-0472">Membrane</keyword>
<sequence length="418" mass="43306">MSRPTPRSALLARLRDDRGAAALLLVAVLVALVWANTPAREAYADLWATELRLGVGDVAVDLDLRHWVNDGLMALFFLVVGIEISRELQVGALRHRRTAAIPAIAALGGMVVPALLYAALNAGGPGGHGWGIVMATDIAFVVGLLAAMGDRVAPGVRVFLLSLAIVDDLGAIAVIAVFYSEGVAVLPLLGALVVVVALVALRPRMHAWRWPGFALAGLALWLLVKDAGVHPTIAGVALGLIVPVVRPEGTLRAAAADRIEHALNPWSSFAVVPVFALANAGVPLDGAALERAASSTVTIGVVLGLGLGKLLGIAGTALAARRLGLGELPAGAPPRQIAAAAWLGGIGFTVSLFVTELAFSDPLLREEAKVGVLAASLGAAAVGVVALRRTTRPERTDTARSAGADGPRRRTRRGRERW</sequence>
<dbReference type="InterPro" id="IPR004670">
    <property type="entry name" value="NhaA"/>
</dbReference>
<reference evidence="13 14" key="1">
    <citation type="submission" date="2023-11" db="EMBL/GenBank/DDBJ databases">
        <authorList>
            <person name="Xu M."/>
            <person name="Jiang T."/>
        </authorList>
    </citation>
    <scope>NUCLEOTIDE SEQUENCE [LARGE SCALE GENOMIC DNA]</scope>
    <source>
        <strain evidence="13 14">SD</strain>
    </source>
</reference>
<feature type="transmembrane region" description="Helical" evidence="11">
    <location>
        <begin position="370"/>
        <end position="387"/>
    </location>
</feature>
<dbReference type="RefSeq" id="WP_319953778.1">
    <property type="nucleotide sequence ID" value="NZ_JAXAVX010000003.1"/>
</dbReference>
<evidence type="ECO:0000256" key="7">
    <source>
        <dbReference type="ARBA" id="ARBA00023053"/>
    </source>
</evidence>
<keyword evidence="4 11" id="KW-1003">Cell membrane</keyword>
<evidence type="ECO:0000256" key="4">
    <source>
        <dbReference type="ARBA" id="ARBA00022475"/>
    </source>
</evidence>
<evidence type="ECO:0000256" key="11">
    <source>
        <dbReference type="HAMAP-Rule" id="MF_01844"/>
    </source>
</evidence>
<keyword evidence="8 11" id="KW-0406">Ion transport</keyword>
<feature type="transmembrane region" description="Helical" evidence="11">
    <location>
        <begin position="208"/>
        <end position="223"/>
    </location>
</feature>
<evidence type="ECO:0000256" key="1">
    <source>
        <dbReference type="ARBA" id="ARBA00004429"/>
    </source>
</evidence>
<feature type="transmembrane region" description="Helical" evidence="11">
    <location>
        <begin position="266"/>
        <end position="284"/>
    </location>
</feature>
<keyword evidence="2 11" id="KW-0813">Transport</keyword>
<feature type="transmembrane region" description="Helical" evidence="11">
    <location>
        <begin position="339"/>
        <end position="358"/>
    </location>
</feature>
<feature type="transmembrane region" description="Helical" evidence="11">
    <location>
        <begin position="71"/>
        <end position="88"/>
    </location>
</feature>
<feature type="region of interest" description="Disordered" evidence="12">
    <location>
        <begin position="392"/>
        <end position="418"/>
    </location>
</feature>
<dbReference type="PANTHER" id="PTHR30341:SF0">
    <property type="entry name" value="NA(+)_H(+) ANTIPORTER NHAA"/>
    <property type="match status" value="1"/>
</dbReference>
<comment type="similarity">
    <text evidence="11">Belongs to the NhaA Na(+)/H(+) (TC 2.A.33) antiporter family.</text>
</comment>
<comment type="subcellular location">
    <subcellularLocation>
        <location evidence="1">Cell inner membrane</location>
        <topology evidence="1">Multi-pass membrane protein</topology>
    </subcellularLocation>
    <subcellularLocation>
        <location evidence="11">Cell membrane</location>
        <topology evidence="11">Multi-pass membrane protein</topology>
    </subcellularLocation>
</comment>
<evidence type="ECO:0000256" key="12">
    <source>
        <dbReference type="SAM" id="MobiDB-lite"/>
    </source>
</evidence>
<keyword evidence="10 11" id="KW-0739">Sodium transport</keyword>
<keyword evidence="7 11" id="KW-0915">Sodium</keyword>
<evidence type="ECO:0000256" key="3">
    <source>
        <dbReference type="ARBA" id="ARBA00022449"/>
    </source>
</evidence>
<dbReference type="Gene3D" id="1.20.1530.10">
    <property type="entry name" value="Na+/H+ antiporter like domain"/>
    <property type="match status" value="1"/>
</dbReference>
<dbReference type="InterPro" id="IPR023171">
    <property type="entry name" value="Na/H_antiporter_dom_sf"/>
</dbReference>
<feature type="transmembrane region" description="Helical" evidence="11">
    <location>
        <begin position="158"/>
        <end position="178"/>
    </location>
</feature>
<feature type="compositionally biased region" description="Basic residues" evidence="12">
    <location>
        <begin position="409"/>
        <end position="418"/>
    </location>
</feature>